<feature type="compositionally biased region" description="Basic and acidic residues" evidence="1">
    <location>
        <begin position="1"/>
        <end position="11"/>
    </location>
</feature>
<evidence type="ECO:0000313" key="2">
    <source>
        <dbReference type="EMBL" id="GBO07998.1"/>
    </source>
</evidence>
<dbReference type="AlphaFoldDB" id="A0A4Y2U5B0"/>
<reference evidence="2 3" key="1">
    <citation type="journal article" date="2019" name="Sci. Rep.">
        <title>Orb-weaving spider Araneus ventricosus genome elucidates the spidroin gene catalogue.</title>
        <authorList>
            <person name="Kono N."/>
            <person name="Nakamura H."/>
            <person name="Ohtoshi R."/>
            <person name="Moran D.A.P."/>
            <person name="Shinohara A."/>
            <person name="Yoshida Y."/>
            <person name="Fujiwara M."/>
            <person name="Mori M."/>
            <person name="Tomita M."/>
            <person name="Arakawa K."/>
        </authorList>
    </citation>
    <scope>NUCLEOTIDE SEQUENCE [LARGE SCALE GENOMIC DNA]</scope>
</reference>
<keyword evidence="3" id="KW-1185">Reference proteome</keyword>
<organism evidence="2 3">
    <name type="scientific">Araneus ventricosus</name>
    <name type="common">Orbweaver spider</name>
    <name type="synonym">Epeira ventricosa</name>
    <dbReference type="NCBI Taxonomy" id="182803"/>
    <lineage>
        <taxon>Eukaryota</taxon>
        <taxon>Metazoa</taxon>
        <taxon>Ecdysozoa</taxon>
        <taxon>Arthropoda</taxon>
        <taxon>Chelicerata</taxon>
        <taxon>Arachnida</taxon>
        <taxon>Araneae</taxon>
        <taxon>Araneomorphae</taxon>
        <taxon>Entelegynae</taxon>
        <taxon>Araneoidea</taxon>
        <taxon>Araneidae</taxon>
        <taxon>Araneus</taxon>
    </lineage>
</organism>
<comment type="caution">
    <text evidence="2">The sequence shown here is derived from an EMBL/GenBank/DDBJ whole genome shotgun (WGS) entry which is preliminary data.</text>
</comment>
<feature type="region of interest" description="Disordered" evidence="1">
    <location>
        <begin position="1"/>
        <end position="35"/>
    </location>
</feature>
<sequence>MLLRQRPERRIKSSRSKQTALPESREGSSRSLSPSIFIRTHENYRTSDDPKCVLVQALSIGGTWPSGPRCTPDISSRLITAQILSGLPYEEHVLTFSRQGGNY</sequence>
<dbReference type="EMBL" id="BGPR01033883">
    <property type="protein sequence ID" value="GBO07998.1"/>
    <property type="molecule type" value="Genomic_DNA"/>
</dbReference>
<accession>A0A4Y2U5B0</accession>
<evidence type="ECO:0000313" key="3">
    <source>
        <dbReference type="Proteomes" id="UP000499080"/>
    </source>
</evidence>
<protein>
    <submittedName>
        <fullName evidence="2">Uncharacterized protein</fullName>
    </submittedName>
</protein>
<gene>
    <name evidence="2" type="ORF">AVEN_210753_1</name>
</gene>
<evidence type="ECO:0000256" key="1">
    <source>
        <dbReference type="SAM" id="MobiDB-lite"/>
    </source>
</evidence>
<proteinExistence type="predicted"/>
<name>A0A4Y2U5B0_ARAVE</name>
<dbReference type="Proteomes" id="UP000499080">
    <property type="component" value="Unassembled WGS sequence"/>
</dbReference>